<dbReference type="GO" id="GO:0003677">
    <property type="term" value="F:DNA binding"/>
    <property type="evidence" value="ECO:0007669"/>
    <property type="project" value="UniProtKB-KW"/>
</dbReference>
<dbReference type="AlphaFoldDB" id="A0A0F7ZJD2"/>
<name>A0A0F7ZJD2_9HYPO</name>
<organism evidence="4 5">
    <name type="scientific">Hirsutella minnesotensis 3608</name>
    <dbReference type="NCBI Taxonomy" id="1043627"/>
    <lineage>
        <taxon>Eukaryota</taxon>
        <taxon>Fungi</taxon>
        <taxon>Dikarya</taxon>
        <taxon>Ascomycota</taxon>
        <taxon>Pezizomycotina</taxon>
        <taxon>Sordariomycetes</taxon>
        <taxon>Hypocreomycetidae</taxon>
        <taxon>Hypocreales</taxon>
        <taxon>Ophiocordycipitaceae</taxon>
        <taxon>Hirsutella</taxon>
    </lineage>
</organism>
<dbReference type="EMBL" id="KQ030703">
    <property type="protein sequence ID" value="KJZ69545.1"/>
    <property type="molecule type" value="Genomic_DNA"/>
</dbReference>
<gene>
    <name evidence="4" type="ORF">HIM_11058</name>
</gene>
<dbReference type="InterPro" id="IPR009057">
    <property type="entry name" value="Homeodomain-like_sf"/>
</dbReference>
<dbReference type="SUPFAM" id="SSF46689">
    <property type="entry name" value="Homeodomain-like"/>
    <property type="match status" value="1"/>
</dbReference>
<evidence type="ECO:0000313" key="4">
    <source>
        <dbReference type="EMBL" id="KJZ69545.1"/>
    </source>
</evidence>
<evidence type="ECO:0000256" key="1">
    <source>
        <dbReference type="ARBA" id="ARBA00023125"/>
    </source>
</evidence>
<reference evidence="4 5" key="1">
    <citation type="journal article" date="2014" name="Genome Biol. Evol.">
        <title>Comparative genomics and transcriptomics analyses reveal divergent lifestyle features of nematode endoparasitic fungus Hirsutella minnesotensis.</title>
        <authorList>
            <person name="Lai Y."/>
            <person name="Liu K."/>
            <person name="Zhang X."/>
            <person name="Zhang X."/>
            <person name="Li K."/>
            <person name="Wang N."/>
            <person name="Shu C."/>
            <person name="Wu Y."/>
            <person name="Wang C."/>
            <person name="Bushley K.E."/>
            <person name="Xiang M."/>
            <person name="Liu X."/>
        </authorList>
    </citation>
    <scope>NUCLEOTIDE SEQUENCE [LARGE SCALE GENOMIC DNA]</scope>
    <source>
        <strain evidence="4 5">3608</strain>
    </source>
</reference>
<accession>A0A0F7ZJD2</accession>
<dbReference type="InterPro" id="IPR036397">
    <property type="entry name" value="RNaseH_sf"/>
</dbReference>
<proteinExistence type="predicted"/>
<protein>
    <recommendedName>
        <fullName evidence="3">HTH CENPB-type domain-containing protein</fullName>
    </recommendedName>
</protein>
<evidence type="ECO:0000313" key="5">
    <source>
        <dbReference type="Proteomes" id="UP000054481"/>
    </source>
</evidence>
<keyword evidence="1" id="KW-0238">DNA-binding</keyword>
<dbReference type="Pfam" id="PF03221">
    <property type="entry name" value="HTH_Tnp_Tc5"/>
    <property type="match status" value="1"/>
</dbReference>
<dbReference type="Gene3D" id="3.30.420.10">
    <property type="entry name" value="Ribonuclease H-like superfamily/Ribonuclease H"/>
    <property type="match status" value="1"/>
</dbReference>
<dbReference type="PROSITE" id="PS51253">
    <property type="entry name" value="HTH_CENPB"/>
    <property type="match status" value="1"/>
</dbReference>
<dbReference type="OrthoDB" id="4949264at2759"/>
<dbReference type="Pfam" id="PF03184">
    <property type="entry name" value="DDE_1"/>
    <property type="match status" value="1"/>
</dbReference>
<feature type="domain" description="HTH CENPB-type" evidence="3">
    <location>
        <begin position="77"/>
        <end position="147"/>
    </location>
</feature>
<dbReference type="InterPro" id="IPR006600">
    <property type="entry name" value="HTH_CenpB_DNA-bd_dom"/>
</dbReference>
<feature type="region of interest" description="Disordered" evidence="2">
    <location>
        <begin position="1"/>
        <end position="28"/>
    </location>
</feature>
<sequence>MSSLSPQESAIQKWINSETGKPNFGKHTAKNLESRTVAAADLFRDNFYPSVTAAAAALGVPYGRVRSRLQGNHPVSNNGGNRTMLLPEEEDEIMCWAYRRVTQGHHLQRHSLQQHANAILKANGRDATASRSWAQRFVRRHKHLLHRRKATSRDAKRKAMQDRARIQAFYKGWAEFIAEEGISRENIWNFDETGFMIGYLQKGTFLWTFNEIERPILTDAHDTISVTAIEAVSAAGKVIPSFLIIPGVQLKVRWFDNNLDGNTVITTSPKGYINDIIALEWAHHFELHSRPAQPGEKRVLLMDGCDNHFTAEMVQFCNSHGIELFPMPPHLTHHLQPLDVGVFRSYKHWHQQVLYREVADGVTDFGKTDFLFHLQEIRDRTFKKKTILTAWEKCGLFPHNPRIVLDRLQDALSSLSQEVNKSELPGFIDEVEALNEAGGDLSVVLPTTPVRPRDTPAQPPTHTPSGAYYDWNDAPTPRPSIVVIRHYQEYIRLRLASSLTSGAPLTPSVARVFDKSCKAANTLAVNGITSTAEMQRLKDKHLRRATLESRTQIVGKYGPLSVHDARVRAARDEYNRRATQEDEQRRIRKKAARDEAAFLRRWLRDIRNAVRNSITYTKLAKQRRQGGWLKADRRAHLANTEWLCARYHAFRILCHQGKVVNSFTWPEYYDEQAVRDAIDLVINEQLDRVNARYALSLEVDGIEITDFGVNEASQGEFEVVKREESVNPIV</sequence>
<keyword evidence="5" id="KW-1185">Reference proteome</keyword>
<dbReference type="GO" id="GO:0005634">
    <property type="term" value="C:nucleus"/>
    <property type="evidence" value="ECO:0007669"/>
    <property type="project" value="TreeGrafter"/>
</dbReference>
<evidence type="ECO:0000259" key="3">
    <source>
        <dbReference type="PROSITE" id="PS51253"/>
    </source>
</evidence>
<dbReference type="Proteomes" id="UP000054481">
    <property type="component" value="Unassembled WGS sequence"/>
</dbReference>
<evidence type="ECO:0000256" key="2">
    <source>
        <dbReference type="SAM" id="MobiDB-lite"/>
    </source>
</evidence>
<dbReference type="InterPro" id="IPR050863">
    <property type="entry name" value="CenT-Element_Derived"/>
</dbReference>
<feature type="compositionally biased region" description="Polar residues" evidence="2">
    <location>
        <begin position="1"/>
        <end position="20"/>
    </location>
</feature>
<dbReference type="PANTHER" id="PTHR19303">
    <property type="entry name" value="TRANSPOSON"/>
    <property type="match status" value="1"/>
</dbReference>
<feature type="region of interest" description="Disordered" evidence="2">
    <location>
        <begin position="446"/>
        <end position="471"/>
    </location>
</feature>
<dbReference type="PANTHER" id="PTHR19303:SF74">
    <property type="entry name" value="POGO TRANSPOSABLE ELEMENT WITH KRAB DOMAIN"/>
    <property type="match status" value="1"/>
</dbReference>
<dbReference type="InterPro" id="IPR004875">
    <property type="entry name" value="DDE_SF_endonuclease_dom"/>
</dbReference>